<feature type="compositionally biased region" description="Basic and acidic residues" evidence="1">
    <location>
        <begin position="608"/>
        <end position="637"/>
    </location>
</feature>
<evidence type="ECO:0000313" key="4">
    <source>
        <dbReference type="Proteomes" id="UP000006727"/>
    </source>
</evidence>
<feature type="region of interest" description="Disordered" evidence="1">
    <location>
        <begin position="313"/>
        <end position="483"/>
    </location>
</feature>
<evidence type="ECO:0000313" key="3">
    <source>
        <dbReference type="EnsemblPlants" id="Pp3c21_9700V3.1"/>
    </source>
</evidence>
<feature type="compositionally biased region" description="Polar residues" evidence="1">
    <location>
        <begin position="28"/>
        <end position="66"/>
    </location>
</feature>
<dbReference type="OrthoDB" id="1992927at2759"/>
<feature type="region of interest" description="Disordered" evidence="1">
    <location>
        <begin position="570"/>
        <end position="756"/>
    </location>
</feature>
<feature type="region of interest" description="Disordered" evidence="1">
    <location>
        <begin position="116"/>
        <end position="276"/>
    </location>
</feature>
<reference evidence="2 4" key="2">
    <citation type="journal article" date="2018" name="Plant J.">
        <title>The Physcomitrella patens chromosome-scale assembly reveals moss genome structure and evolution.</title>
        <authorList>
            <person name="Lang D."/>
            <person name="Ullrich K.K."/>
            <person name="Murat F."/>
            <person name="Fuchs J."/>
            <person name="Jenkins J."/>
            <person name="Haas F.B."/>
            <person name="Piednoel M."/>
            <person name="Gundlach H."/>
            <person name="Van Bel M."/>
            <person name="Meyberg R."/>
            <person name="Vives C."/>
            <person name="Morata J."/>
            <person name="Symeonidi A."/>
            <person name="Hiss M."/>
            <person name="Muchero W."/>
            <person name="Kamisugi Y."/>
            <person name="Saleh O."/>
            <person name="Blanc G."/>
            <person name="Decker E.L."/>
            <person name="van Gessel N."/>
            <person name="Grimwood J."/>
            <person name="Hayes R.D."/>
            <person name="Graham S.W."/>
            <person name="Gunter L.E."/>
            <person name="McDaniel S.F."/>
            <person name="Hoernstein S.N.W."/>
            <person name="Larsson A."/>
            <person name="Li F.W."/>
            <person name="Perroud P.F."/>
            <person name="Phillips J."/>
            <person name="Ranjan P."/>
            <person name="Rokshar D.S."/>
            <person name="Rothfels C.J."/>
            <person name="Schneider L."/>
            <person name="Shu S."/>
            <person name="Stevenson D.W."/>
            <person name="Thummler F."/>
            <person name="Tillich M."/>
            <person name="Villarreal Aguilar J.C."/>
            <person name="Widiez T."/>
            <person name="Wong G.K."/>
            <person name="Wymore A."/>
            <person name="Zhang Y."/>
            <person name="Zimmer A.D."/>
            <person name="Quatrano R.S."/>
            <person name="Mayer K.F.X."/>
            <person name="Goodstein D."/>
            <person name="Casacuberta J.M."/>
            <person name="Vandepoele K."/>
            <person name="Reski R."/>
            <person name="Cuming A.C."/>
            <person name="Tuskan G.A."/>
            <person name="Maumus F."/>
            <person name="Salse J."/>
            <person name="Schmutz J."/>
            <person name="Rensing S.A."/>
        </authorList>
    </citation>
    <scope>NUCLEOTIDE SEQUENCE [LARGE SCALE GENOMIC DNA]</scope>
    <source>
        <strain evidence="3 4">cv. Gransden 2004</strain>
    </source>
</reference>
<accession>A0A2K1IRD1</accession>
<feature type="compositionally biased region" description="Basic residues" evidence="1">
    <location>
        <begin position="1"/>
        <end position="16"/>
    </location>
</feature>
<feature type="compositionally biased region" description="Polar residues" evidence="1">
    <location>
        <begin position="473"/>
        <end position="482"/>
    </location>
</feature>
<proteinExistence type="predicted"/>
<organism evidence="2">
    <name type="scientific">Physcomitrium patens</name>
    <name type="common">Spreading-leaved earth moss</name>
    <name type="synonym">Physcomitrella patens</name>
    <dbReference type="NCBI Taxonomy" id="3218"/>
    <lineage>
        <taxon>Eukaryota</taxon>
        <taxon>Viridiplantae</taxon>
        <taxon>Streptophyta</taxon>
        <taxon>Embryophyta</taxon>
        <taxon>Bryophyta</taxon>
        <taxon>Bryophytina</taxon>
        <taxon>Bryopsida</taxon>
        <taxon>Funariidae</taxon>
        <taxon>Funariales</taxon>
        <taxon>Funariaceae</taxon>
        <taxon>Physcomitrium</taxon>
    </lineage>
</organism>
<dbReference type="RefSeq" id="XP_024358961.1">
    <property type="nucleotide sequence ID" value="XM_024503193.2"/>
</dbReference>
<gene>
    <name evidence="3" type="primary">LOC112274051</name>
    <name evidence="2" type="ORF">PHYPA_025950</name>
</gene>
<feature type="compositionally biased region" description="Polar residues" evidence="1">
    <location>
        <begin position="670"/>
        <end position="689"/>
    </location>
</feature>
<feature type="compositionally biased region" description="Basic and acidic residues" evidence="1">
    <location>
        <begin position="393"/>
        <end position="405"/>
    </location>
</feature>
<dbReference type="AlphaFoldDB" id="A0A2K1IRD1"/>
<feature type="compositionally biased region" description="Polar residues" evidence="1">
    <location>
        <begin position="727"/>
        <end position="747"/>
    </location>
</feature>
<dbReference type="EMBL" id="ABEU02000021">
    <property type="protein sequence ID" value="PNR31827.1"/>
    <property type="molecule type" value="Genomic_DNA"/>
</dbReference>
<reference evidence="2 4" key="1">
    <citation type="journal article" date="2008" name="Science">
        <title>The Physcomitrella genome reveals evolutionary insights into the conquest of land by plants.</title>
        <authorList>
            <person name="Rensing S."/>
            <person name="Lang D."/>
            <person name="Zimmer A."/>
            <person name="Terry A."/>
            <person name="Salamov A."/>
            <person name="Shapiro H."/>
            <person name="Nishiyama T."/>
            <person name="Perroud P.-F."/>
            <person name="Lindquist E."/>
            <person name="Kamisugi Y."/>
            <person name="Tanahashi T."/>
            <person name="Sakakibara K."/>
            <person name="Fujita T."/>
            <person name="Oishi K."/>
            <person name="Shin-I T."/>
            <person name="Kuroki Y."/>
            <person name="Toyoda A."/>
            <person name="Suzuki Y."/>
            <person name="Hashimoto A."/>
            <person name="Yamaguchi K."/>
            <person name="Sugano A."/>
            <person name="Kohara Y."/>
            <person name="Fujiyama A."/>
            <person name="Anterola A."/>
            <person name="Aoki S."/>
            <person name="Ashton N."/>
            <person name="Barbazuk W.B."/>
            <person name="Barker E."/>
            <person name="Bennetzen J."/>
            <person name="Bezanilla M."/>
            <person name="Blankenship R."/>
            <person name="Cho S.H."/>
            <person name="Dutcher S."/>
            <person name="Estelle M."/>
            <person name="Fawcett J.A."/>
            <person name="Gundlach H."/>
            <person name="Hanada K."/>
            <person name="Heyl A."/>
            <person name="Hicks K.A."/>
            <person name="Hugh J."/>
            <person name="Lohr M."/>
            <person name="Mayer K."/>
            <person name="Melkozernov A."/>
            <person name="Murata T."/>
            <person name="Nelson D."/>
            <person name="Pils B."/>
            <person name="Prigge M."/>
            <person name="Reiss B."/>
            <person name="Renner T."/>
            <person name="Rombauts S."/>
            <person name="Rushton P."/>
            <person name="Sanderfoot A."/>
            <person name="Schween G."/>
            <person name="Shiu S.-H."/>
            <person name="Stueber K."/>
            <person name="Theodoulou F.L."/>
            <person name="Tu H."/>
            <person name="Van de Peer Y."/>
            <person name="Verrier P.J."/>
            <person name="Waters E."/>
            <person name="Wood A."/>
            <person name="Yang L."/>
            <person name="Cove D."/>
            <person name="Cuming A."/>
            <person name="Hasebe M."/>
            <person name="Lucas S."/>
            <person name="Mishler D.B."/>
            <person name="Reski R."/>
            <person name="Grigoriev I."/>
            <person name="Quatrano R.S."/>
            <person name="Boore J.L."/>
        </authorList>
    </citation>
    <scope>NUCLEOTIDE SEQUENCE [LARGE SCALE GENOMIC DNA]</scope>
    <source>
        <strain evidence="3 4">cv. Gransden 2004</strain>
    </source>
</reference>
<dbReference type="Proteomes" id="UP000006727">
    <property type="component" value="Chromosome 21"/>
</dbReference>
<dbReference type="EnsemblPlants" id="Pp3c21_9700V3.1">
    <property type="protein sequence ID" value="Pp3c21_9700V3.1"/>
    <property type="gene ID" value="Pp3c21_9700"/>
</dbReference>
<dbReference type="GeneID" id="112274051"/>
<dbReference type="Gramene" id="Pp3c21_9700V3.1">
    <property type="protein sequence ID" value="Pp3c21_9700V3.1"/>
    <property type="gene ID" value="Pp3c21_9700"/>
</dbReference>
<dbReference type="EnsemblPlants" id="Pp3c21_9700V3.3">
    <property type="protein sequence ID" value="Pp3c21_9700V3.3"/>
    <property type="gene ID" value="Pp3c21_9700"/>
</dbReference>
<feature type="compositionally biased region" description="Low complexity" evidence="1">
    <location>
        <begin position="167"/>
        <end position="197"/>
    </location>
</feature>
<keyword evidence="4" id="KW-1185">Reference proteome</keyword>
<feature type="compositionally biased region" description="Basic and acidic residues" evidence="1">
    <location>
        <begin position="200"/>
        <end position="210"/>
    </location>
</feature>
<reference evidence="3" key="3">
    <citation type="submission" date="2020-12" db="UniProtKB">
        <authorList>
            <consortium name="EnsemblPlants"/>
        </authorList>
    </citation>
    <scope>IDENTIFICATION</scope>
</reference>
<dbReference type="KEGG" id="ppp:112274051"/>
<protein>
    <submittedName>
        <fullName evidence="2 3">Uncharacterized protein</fullName>
    </submittedName>
</protein>
<sequence length="789" mass="85380">MPSGRKKRLAARRRRNNGAGTSLDKESVSGSHASDEGSSPQMSNDVNSRLSLATGSNERSADQTFQTEEWVRVSDFDVGTPTSTTAKSDFDTVAEGSYGDVRGHDRIADWETVSRENAGDLSFAEDVGEVRNPVTSGPGQVQGQKMLHVDEVLSDSSVSDKEDDTKSVSSRSDGGMSSHCKSSSSSRGSGRSVGSSSEAYLKKSDDEERLSSIVVVPSQHEYSQESSFAEVASVEPPEDDYHEMIVGTSSSEEKGAEDQASSAIEPASSEDHEEDKYDLMSGVEDQIMEPASSDEQEGRYTLFTDVSNLKELLEQEGSRNDSNILPGSHGSFSSFISSHINESWIHEADDPRSAEVEEAETESTRAEHQTPGQLENEDFQVPDSKAFEPQTSEVKESEHEPETLESHAISILEQNLEERGSTLEEVAQGMEPTTPDKVSEKCSSENPHSFIRSISDEEVFETGKASSSKEVENPSASPSAKEQISYAEDFSNYEGANENIAKEVHDTPLSGGVPESESHELNQLLEIAHSKEIAELGEIEEKILAQEEQELGKGIADSQPLVEVLSAAGDSNQLEEGEMEDFQPVNTEEAPLLKDSPSTVDSGLQIEEMLKDRAPELLTKEVEEAFPKDGFGDEHQAGEVLHTGGSFSGDSSVQIEEPLADGTAGKQQHLLESQSEEGTSFSVDSTQSPPIKELRTTNEGTSVPLINISESKLADNSAGSTKDVEATSLSGNVDTSSAKSEQVSITSHFKREDQGRPIQAPSGIWGCCEPVHWLLANFARRVNSPSIRN</sequence>
<evidence type="ECO:0000256" key="1">
    <source>
        <dbReference type="SAM" id="MobiDB-lite"/>
    </source>
</evidence>
<feature type="compositionally biased region" description="Polar residues" evidence="1">
    <location>
        <begin position="133"/>
        <end position="143"/>
    </location>
</feature>
<evidence type="ECO:0000313" key="2">
    <source>
        <dbReference type="EMBL" id="PNR31827.1"/>
    </source>
</evidence>
<feature type="compositionally biased region" description="Low complexity" evidence="1">
    <location>
        <begin position="327"/>
        <end position="340"/>
    </location>
</feature>
<dbReference type="Gramene" id="Pp3c21_9700V3.3">
    <property type="protein sequence ID" value="Pp3c21_9700V3.3"/>
    <property type="gene ID" value="Pp3c21_9700"/>
</dbReference>
<feature type="region of interest" description="Disordered" evidence="1">
    <location>
        <begin position="1"/>
        <end position="66"/>
    </location>
</feature>
<feature type="compositionally biased region" description="Basic and acidic residues" evidence="1">
    <location>
        <begin position="344"/>
        <end position="355"/>
    </location>
</feature>
<name>A0A2K1IRD1_PHYPA</name>